<keyword evidence="1" id="KW-1133">Transmembrane helix</keyword>
<evidence type="ECO:0000256" key="1">
    <source>
        <dbReference type="SAM" id="Phobius"/>
    </source>
</evidence>
<keyword evidence="3" id="KW-1185">Reference proteome</keyword>
<feature type="transmembrane region" description="Helical" evidence="1">
    <location>
        <begin position="21"/>
        <end position="42"/>
    </location>
</feature>
<sequence>MFNLYLAQFKREFWEHKTVMFKVPLIAASVAIISMLIMLLYFPSIDSKTIYVQADGDLHISFGNSNSGYSTHSSEVLLDSSQIDTLENWQAVEQDFPQREIQKKPEMQHLKAEDLAAFQTWSLGFSALVISVFLISLLVSSFSADRKDSSILFWRSLPIPESRNVVVKYLNAYLGLTFIYLAITLLASLIILSMFAVFESYISPATDFIITPLLWSLFWAFASGCLYLFFIVFWLSPIFAWIGLAASYPNRNFALVAIVPLLLISLVEWIIFSTKTFSTSIIDYIDKGMDSVSYLAKGEFGQVDFGLFAIGLVVSVLFTIATIYMRKWRID</sequence>
<keyword evidence="1" id="KW-0472">Membrane</keyword>
<dbReference type="STRING" id="1513271.XM47_10930"/>
<feature type="transmembrane region" description="Helical" evidence="1">
    <location>
        <begin position="165"/>
        <end position="198"/>
    </location>
</feature>
<dbReference type="OrthoDB" id="118685at2"/>
<dbReference type="AlphaFoldDB" id="A0A0J8GUM3"/>
<name>A0A0J8GUM3_9ALTE</name>
<dbReference type="EMBL" id="LAZL01000016">
    <property type="protein sequence ID" value="KMT64994.1"/>
    <property type="molecule type" value="Genomic_DNA"/>
</dbReference>
<evidence type="ECO:0000313" key="3">
    <source>
        <dbReference type="Proteomes" id="UP000037600"/>
    </source>
</evidence>
<dbReference type="RefSeq" id="WP_048692454.1">
    <property type="nucleotide sequence ID" value="NZ_KQ130491.1"/>
</dbReference>
<feature type="transmembrane region" description="Helical" evidence="1">
    <location>
        <begin position="253"/>
        <end position="272"/>
    </location>
</feature>
<dbReference type="Proteomes" id="UP000037600">
    <property type="component" value="Unassembled WGS sequence"/>
</dbReference>
<comment type="caution">
    <text evidence="2">The sequence shown here is derived from an EMBL/GenBank/DDBJ whole genome shotgun (WGS) entry which is preliminary data.</text>
</comment>
<evidence type="ECO:0000313" key="2">
    <source>
        <dbReference type="EMBL" id="KMT64994.1"/>
    </source>
</evidence>
<protein>
    <submittedName>
        <fullName evidence="2">Uncharacterized protein</fullName>
    </submittedName>
</protein>
<feature type="transmembrane region" description="Helical" evidence="1">
    <location>
        <begin position="123"/>
        <end position="144"/>
    </location>
</feature>
<gene>
    <name evidence="2" type="ORF">XM47_10930</name>
</gene>
<proteinExistence type="predicted"/>
<organism evidence="2 3">
    <name type="scientific">Catenovulum maritimum</name>
    <dbReference type="NCBI Taxonomy" id="1513271"/>
    <lineage>
        <taxon>Bacteria</taxon>
        <taxon>Pseudomonadati</taxon>
        <taxon>Pseudomonadota</taxon>
        <taxon>Gammaproteobacteria</taxon>
        <taxon>Alteromonadales</taxon>
        <taxon>Alteromonadaceae</taxon>
        <taxon>Catenovulum</taxon>
    </lineage>
</organism>
<accession>A0A0J8GUM3</accession>
<keyword evidence="1" id="KW-0812">Transmembrane</keyword>
<feature type="transmembrane region" description="Helical" evidence="1">
    <location>
        <begin position="218"/>
        <end position="241"/>
    </location>
</feature>
<reference evidence="2 3" key="1">
    <citation type="submission" date="2015-04" db="EMBL/GenBank/DDBJ databases">
        <title>Draft Genome Sequence of the Novel Agar-Digesting Marine Bacterium Q1.</title>
        <authorList>
            <person name="Li Y."/>
            <person name="Li D."/>
            <person name="Chen G."/>
            <person name="Du Z."/>
        </authorList>
    </citation>
    <scope>NUCLEOTIDE SEQUENCE [LARGE SCALE GENOMIC DNA]</scope>
    <source>
        <strain evidence="2 3">Q1</strain>
    </source>
</reference>
<feature type="transmembrane region" description="Helical" evidence="1">
    <location>
        <begin position="305"/>
        <end position="325"/>
    </location>
</feature>